<dbReference type="EMBL" id="BPLR01004594">
    <property type="protein sequence ID" value="GIX95998.1"/>
    <property type="molecule type" value="Genomic_DNA"/>
</dbReference>
<keyword evidence="2" id="KW-1185">Reference proteome</keyword>
<sequence>MEIIPFRKRKYFFHLLSDNPAEKKTRISFEKNNSNKQKIRRQVCFVHPSESPKKILLSRRNRDRFLSRRDLRSFVYIQWKSVSDFLSLYWRRF</sequence>
<accession>A0AAV4PG83</accession>
<evidence type="ECO:0000313" key="1">
    <source>
        <dbReference type="EMBL" id="GIX95998.1"/>
    </source>
</evidence>
<name>A0AAV4PG83_CAEEX</name>
<gene>
    <name evidence="1" type="ORF">CEXT_187771</name>
</gene>
<dbReference type="Proteomes" id="UP001054945">
    <property type="component" value="Unassembled WGS sequence"/>
</dbReference>
<dbReference type="AlphaFoldDB" id="A0AAV4PG83"/>
<proteinExistence type="predicted"/>
<comment type="caution">
    <text evidence="1">The sequence shown here is derived from an EMBL/GenBank/DDBJ whole genome shotgun (WGS) entry which is preliminary data.</text>
</comment>
<organism evidence="1 2">
    <name type="scientific">Caerostris extrusa</name>
    <name type="common">Bark spider</name>
    <name type="synonym">Caerostris bankana</name>
    <dbReference type="NCBI Taxonomy" id="172846"/>
    <lineage>
        <taxon>Eukaryota</taxon>
        <taxon>Metazoa</taxon>
        <taxon>Ecdysozoa</taxon>
        <taxon>Arthropoda</taxon>
        <taxon>Chelicerata</taxon>
        <taxon>Arachnida</taxon>
        <taxon>Araneae</taxon>
        <taxon>Araneomorphae</taxon>
        <taxon>Entelegynae</taxon>
        <taxon>Araneoidea</taxon>
        <taxon>Araneidae</taxon>
        <taxon>Caerostris</taxon>
    </lineage>
</organism>
<evidence type="ECO:0000313" key="2">
    <source>
        <dbReference type="Proteomes" id="UP001054945"/>
    </source>
</evidence>
<protein>
    <submittedName>
        <fullName evidence="1">Uncharacterized protein</fullName>
    </submittedName>
</protein>
<reference evidence="1 2" key="1">
    <citation type="submission" date="2021-06" db="EMBL/GenBank/DDBJ databases">
        <title>Caerostris extrusa draft genome.</title>
        <authorList>
            <person name="Kono N."/>
            <person name="Arakawa K."/>
        </authorList>
    </citation>
    <scope>NUCLEOTIDE SEQUENCE [LARGE SCALE GENOMIC DNA]</scope>
</reference>